<evidence type="ECO:0000256" key="4">
    <source>
        <dbReference type="ARBA" id="ARBA00022679"/>
    </source>
</evidence>
<dbReference type="Proteomes" id="UP000267249">
    <property type="component" value="Chromosome"/>
</dbReference>
<feature type="domain" description="Glycosyltransferase RgtA/B/C/D-like" evidence="9">
    <location>
        <begin position="48"/>
        <end position="214"/>
    </location>
</feature>
<evidence type="ECO:0000256" key="5">
    <source>
        <dbReference type="ARBA" id="ARBA00022692"/>
    </source>
</evidence>
<feature type="transmembrane region" description="Helical" evidence="8">
    <location>
        <begin position="127"/>
        <end position="148"/>
    </location>
</feature>
<feature type="transmembrane region" description="Helical" evidence="8">
    <location>
        <begin position="313"/>
        <end position="331"/>
    </location>
</feature>
<keyword evidence="5 8" id="KW-0812">Transmembrane</keyword>
<feature type="transmembrane region" description="Helical" evidence="8">
    <location>
        <begin position="196"/>
        <end position="214"/>
    </location>
</feature>
<evidence type="ECO:0000256" key="1">
    <source>
        <dbReference type="ARBA" id="ARBA00004651"/>
    </source>
</evidence>
<feature type="transmembrane region" description="Helical" evidence="8">
    <location>
        <begin position="72"/>
        <end position="90"/>
    </location>
</feature>
<reference evidence="10 11" key="1">
    <citation type="journal article" date="2018" name="Sci. Rep.">
        <title>Genome Features and Biochemical Characteristics of a Robust, Fast Growing and Naturally Transformable Cyanobacterium Synechococcus elongatus PCC 11801 Isolated from India.</title>
        <authorList>
            <person name="Jaiswal D."/>
            <person name="Sengupta A."/>
            <person name="Sohoni S."/>
            <person name="Sengupta S."/>
            <person name="Phadnavis A.G."/>
            <person name="Pakrasi H.B."/>
            <person name="Wangikar P.P."/>
        </authorList>
    </citation>
    <scope>NUCLEOTIDE SEQUENCE [LARGE SCALE GENOMIC DNA]</scope>
    <source>
        <strain evidence="10 11">PCC 11801</strain>
    </source>
</reference>
<comment type="subcellular location">
    <subcellularLocation>
        <location evidence="1">Cell membrane</location>
        <topology evidence="1">Multi-pass membrane protein</topology>
    </subcellularLocation>
</comment>
<proteinExistence type="predicted"/>
<evidence type="ECO:0000256" key="6">
    <source>
        <dbReference type="ARBA" id="ARBA00022989"/>
    </source>
</evidence>
<feature type="transmembrane region" description="Helical" evidence="8">
    <location>
        <begin position="47"/>
        <end position="65"/>
    </location>
</feature>
<evidence type="ECO:0000313" key="10">
    <source>
        <dbReference type="EMBL" id="AZB73627.1"/>
    </source>
</evidence>
<keyword evidence="4 10" id="KW-0808">Transferase</keyword>
<protein>
    <submittedName>
        <fullName evidence="10">Glycosyltransferase family 39 protein</fullName>
        <ecNumber evidence="10">2.4.-.-</ecNumber>
    </submittedName>
</protein>
<evidence type="ECO:0000256" key="7">
    <source>
        <dbReference type="ARBA" id="ARBA00023136"/>
    </source>
</evidence>
<dbReference type="AlphaFoldDB" id="A0AAN1UVE8"/>
<dbReference type="GO" id="GO:0005886">
    <property type="term" value="C:plasma membrane"/>
    <property type="evidence" value="ECO:0007669"/>
    <property type="project" value="UniProtKB-SubCell"/>
</dbReference>
<keyword evidence="2" id="KW-1003">Cell membrane</keyword>
<evidence type="ECO:0000313" key="11">
    <source>
        <dbReference type="Proteomes" id="UP000267249"/>
    </source>
</evidence>
<accession>A0AAN1UVE8</accession>
<organism evidence="10 11">
    <name type="scientific">Synechococcus elongatus PCC 11801</name>
    <dbReference type="NCBI Taxonomy" id="2219813"/>
    <lineage>
        <taxon>Bacteria</taxon>
        <taxon>Bacillati</taxon>
        <taxon>Cyanobacteriota</taxon>
        <taxon>Cyanophyceae</taxon>
        <taxon>Synechococcales</taxon>
        <taxon>Synechococcaceae</taxon>
        <taxon>Synechococcus</taxon>
    </lineage>
</organism>
<feature type="transmembrane region" description="Helical" evidence="8">
    <location>
        <begin position="154"/>
        <end position="184"/>
    </location>
</feature>
<evidence type="ECO:0000256" key="3">
    <source>
        <dbReference type="ARBA" id="ARBA00022676"/>
    </source>
</evidence>
<dbReference type="GO" id="GO:0009103">
    <property type="term" value="P:lipopolysaccharide biosynthetic process"/>
    <property type="evidence" value="ECO:0007669"/>
    <property type="project" value="UniProtKB-ARBA"/>
</dbReference>
<dbReference type="Pfam" id="PF13231">
    <property type="entry name" value="PMT_2"/>
    <property type="match status" value="1"/>
</dbReference>
<evidence type="ECO:0000256" key="8">
    <source>
        <dbReference type="SAM" id="Phobius"/>
    </source>
</evidence>
<dbReference type="RefSeq" id="WP_208675959.1">
    <property type="nucleotide sequence ID" value="NZ_CP030139.2"/>
</dbReference>
<sequence length="520" mass="58057">MRASDRWAAVILGLSLLFRTLVAWVLPSGYDEVYYHLYTQHPALSYFDHPAAVGVSAAIGTALLGSASAFSLRLATLGMFSLALVGIYRIGSRLFSERVGLVAMAIAAIAPIMQVGAGILVLPDGPLVLFATVAAWLGAIEFFTKGPYQPSPRLIGICVALGLACLSKYHAFVLGAGFVGFCLTSARHRVVFRSRWFWLGAIAFVICLLPLLIWNGQQDWISLRFQSGRVESDRFYSIGDALLSLLVNFGYLFPTLGIPLFASLGIAAYRLWRQPAESQRNERYAFLLWLSAPIVLLFTVLGGRIPILPTWTMPGYWFATLLLAALTVEWFQIHPKSRRLQRWLVGSAIAVVLLSSLAVGQVRWGWLQSPGSPLGLPLIPAYDDGSTELLQPDQIRAAIAERPELLARLKAADFYASNQFFLPGYFALAIDPLVPKPFTLFGTDPRGFAFWSNPEDWLEKNAVLWTTERFQEEWPQSIERYFEKIEWLADVPVDRAGVPVQTIRLYWGERMQVPYDGWPY</sequence>
<evidence type="ECO:0000259" key="9">
    <source>
        <dbReference type="Pfam" id="PF13231"/>
    </source>
</evidence>
<dbReference type="PANTHER" id="PTHR33908:SF11">
    <property type="entry name" value="MEMBRANE PROTEIN"/>
    <property type="match status" value="1"/>
</dbReference>
<gene>
    <name evidence="10" type="ORF">DOP62_04470</name>
</gene>
<keyword evidence="3 10" id="KW-0328">Glycosyltransferase</keyword>
<feature type="transmembrane region" description="Helical" evidence="8">
    <location>
        <begin position="284"/>
        <end position="307"/>
    </location>
</feature>
<feature type="transmembrane region" description="Helical" evidence="8">
    <location>
        <begin position="102"/>
        <end position="122"/>
    </location>
</feature>
<dbReference type="PANTHER" id="PTHR33908">
    <property type="entry name" value="MANNOSYLTRANSFERASE YKCB-RELATED"/>
    <property type="match status" value="1"/>
</dbReference>
<keyword evidence="7 8" id="KW-0472">Membrane</keyword>
<dbReference type="InterPro" id="IPR050297">
    <property type="entry name" value="LipidA_mod_glycosyltrf_83"/>
</dbReference>
<evidence type="ECO:0000256" key="2">
    <source>
        <dbReference type="ARBA" id="ARBA00022475"/>
    </source>
</evidence>
<dbReference type="InterPro" id="IPR038731">
    <property type="entry name" value="RgtA/B/C-like"/>
</dbReference>
<dbReference type="EC" id="2.4.-.-" evidence="10"/>
<dbReference type="GO" id="GO:0016763">
    <property type="term" value="F:pentosyltransferase activity"/>
    <property type="evidence" value="ECO:0007669"/>
    <property type="project" value="TreeGrafter"/>
</dbReference>
<dbReference type="EMBL" id="CP030139">
    <property type="protein sequence ID" value="AZB73627.1"/>
    <property type="molecule type" value="Genomic_DNA"/>
</dbReference>
<keyword evidence="6 8" id="KW-1133">Transmembrane helix</keyword>
<feature type="transmembrane region" description="Helical" evidence="8">
    <location>
        <begin position="343"/>
        <end position="366"/>
    </location>
</feature>
<name>A0AAN1UVE8_SYNEL</name>
<feature type="transmembrane region" description="Helical" evidence="8">
    <location>
        <begin position="251"/>
        <end position="272"/>
    </location>
</feature>